<organism evidence="1">
    <name type="scientific">marine sediment metagenome</name>
    <dbReference type="NCBI Taxonomy" id="412755"/>
    <lineage>
        <taxon>unclassified sequences</taxon>
        <taxon>metagenomes</taxon>
        <taxon>ecological metagenomes</taxon>
    </lineage>
</organism>
<dbReference type="InterPro" id="IPR011101">
    <property type="entry name" value="DUF5131"/>
</dbReference>
<dbReference type="EMBL" id="BARW01027260">
    <property type="protein sequence ID" value="GAJ14303.1"/>
    <property type="molecule type" value="Genomic_DNA"/>
</dbReference>
<evidence type="ECO:0000313" key="1">
    <source>
        <dbReference type="EMBL" id="GAJ14303.1"/>
    </source>
</evidence>
<reference evidence="1" key="1">
    <citation type="journal article" date="2014" name="Front. Microbiol.">
        <title>High frequency of phylogenetically diverse reductive dehalogenase-homologous genes in deep subseafloor sedimentary metagenomes.</title>
        <authorList>
            <person name="Kawai M."/>
            <person name="Futagami T."/>
            <person name="Toyoda A."/>
            <person name="Takaki Y."/>
            <person name="Nishi S."/>
            <person name="Hori S."/>
            <person name="Arai W."/>
            <person name="Tsubouchi T."/>
            <person name="Morono Y."/>
            <person name="Uchiyama I."/>
            <person name="Ito T."/>
            <person name="Fujiyama A."/>
            <person name="Inagaki F."/>
            <person name="Takami H."/>
        </authorList>
    </citation>
    <scope>NUCLEOTIDE SEQUENCE</scope>
    <source>
        <strain evidence="1">Expedition CK06-06</strain>
    </source>
</reference>
<sequence>MQKTKIEWCDMTWNPVVGCKHNCKYCYARRMNDRFKFIPDWNVPKFYPERLHQPYGKFPAAKIFVVSMGDLFGNWVPKDWIEAVIKVALDCSMHQFMFLTKNPGRYHEFTFSENCWLGATVERLNDEGYDRMSHLNATKTNAKKFLSIEPILGSFNCL</sequence>
<protein>
    <recommendedName>
        <fullName evidence="2">Phage protein Gp37/Gp68</fullName>
    </recommendedName>
</protein>
<dbReference type="AlphaFoldDB" id="X1U9T7"/>
<comment type="caution">
    <text evidence="1">The sequence shown here is derived from an EMBL/GenBank/DDBJ whole genome shotgun (WGS) entry which is preliminary data.</text>
</comment>
<accession>X1U9T7</accession>
<proteinExistence type="predicted"/>
<dbReference type="Pfam" id="PF07505">
    <property type="entry name" value="DUF5131"/>
    <property type="match status" value="1"/>
</dbReference>
<name>X1U9T7_9ZZZZ</name>
<evidence type="ECO:0008006" key="2">
    <source>
        <dbReference type="Google" id="ProtNLM"/>
    </source>
</evidence>
<gene>
    <name evidence="1" type="ORF">S12H4_44263</name>
</gene>